<dbReference type="AlphaFoldDB" id="A0A1X6PB16"/>
<evidence type="ECO:0000313" key="2">
    <source>
        <dbReference type="EMBL" id="OSX77950.1"/>
    </source>
</evidence>
<feature type="region of interest" description="Disordered" evidence="1">
    <location>
        <begin position="451"/>
        <end position="483"/>
    </location>
</feature>
<feature type="region of interest" description="Disordered" evidence="1">
    <location>
        <begin position="1"/>
        <end position="257"/>
    </location>
</feature>
<evidence type="ECO:0000256" key="1">
    <source>
        <dbReference type="SAM" id="MobiDB-lite"/>
    </source>
</evidence>
<dbReference type="EMBL" id="KV918824">
    <property type="protein sequence ID" value="OSX77950.1"/>
    <property type="molecule type" value="Genomic_DNA"/>
</dbReference>
<feature type="compositionally biased region" description="Low complexity" evidence="1">
    <location>
        <begin position="183"/>
        <end position="214"/>
    </location>
</feature>
<protein>
    <submittedName>
        <fullName evidence="2">Uncharacterized protein</fullName>
    </submittedName>
</protein>
<gene>
    <name evidence="2" type="ORF">BU14_0127s0048</name>
</gene>
<organism evidence="2 3">
    <name type="scientific">Porphyra umbilicalis</name>
    <name type="common">Purple laver</name>
    <name type="synonym">Red alga</name>
    <dbReference type="NCBI Taxonomy" id="2786"/>
    <lineage>
        <taxon>Eukaryota</taxon>
        <taxon>Rhodophyta</taxon>
        <taxon>Bangiophyceae</taxon>
        <taxon>Bangiales</taxon>
        <taxon>Bangiaceae</taxon>
        <taxon>Porphyra</taxon>
    </lineage>
</organism>
<accession>A0A1X6PB16</accession>
<feature type="region of interest" description="Disordered" evidence="1">
    <location>
        <begin position="379"/>
        <end position="430"/>
    </location>
</feature>
<sequence length="541" mass="55175">MVPQPYQSAGLPSPLPSWPLPDKQHAELPPVYSRDAAVAAALAFERTPPPQPRASGAQTSARAARRHPTPTAAGHTHGREPLPRGLPPPPPPPPPFRAAPPPPPTRAPQHHTGVQYPCNRQSRVHRPVGTHPVTPTAIPRHRPGVQPPGDGRTHTSGAPRKTPHSPSVSHKRHATGAGGGATGSTTPATGGTTAGTAGTAGTADAAGTAGTAGSSSGGGLAITGPPVARGVDAQRRRAGGGTRADGARAGKGGGGAAVAAADGAASGTTSTMAAAAGPSATAATVTATAAAAAAAATAAAAHERRRHGIVGRAGARRDDVAARRRSVSVCPPFRARHGRRTRGCDGALRVAAARRAVATSWSVGHRRRAVDGVNASRNFPITRTSAPPSPVCKGEDGGGGCPRHPATRFTSGVEKGRGEPVRQKPFGDRKWEPPGNLWSVLEFPSREGHRAVTTRPPAAPAASKARAAGHASRGRFTVSRRSRGRRRVLRVAPVTQKPPQRHTYFQADSEGRGPGFGEKCGANAVAATQRLGAFVEDYLAT</sequence>
<evidence type="ECO:0000313" key="3">
    <source>
        <dbReference type="Proteomes" id="UP000218209"/>
    </source>
</evidence>
<feature type="compositionally biased region" description="Gly residues" evidence="1">
    <location>
        <begin position="239"/>
        <end position="256"/>
    </location>
</feature>
<feature type="compositionally biased region" description="Basic and acidic residues" evidence="1">
    <location>
        <begin position="414"/>
        <end position="430"/>
    </location>
</feature>
<proteinExistence type="predicted"/>
<feature type="region of interest" description="Disordered" evidence="1">
    <location>
        <begin position="302"/>
        <end position="323"/>
    </location>
</feature>
<reference evidence="2 3" key="1">
    <citation type="submission" date="2017-03" db="EMBL/GenBank/DDBJ databases">
        <title>WGS assembly of Porphyra umbilicalis.</title>
        <authorList>
            <person name="Brawley S.H."/>
            <person name="Blouin N.A."/>
            <person name="Ficko-Blean E."/>
            <person name="Wheeler G.L."/>
            <person name="Lohr M."/>
            <person name="Goodson H.V."/>
            <person name="Jenkins J.W."/>
            <person name="Blaby-Haas C.E."/>
            <person name="Helliwell K.E."/>
            <person name="Chan C."/>
            <person name="Marriage T."/>
            <person name="Bhattacharya D."/>
            <person name="Klein A.S."/>
            <person name="Badis Y."/>
            <person name="Brodie J."/>
            <person name="Cao Y."/>
            <person name="Collen J."/>
            <person name="Dittami S.M."/>
            <person name="Gachon C.M."/>
            <person name="Green B.R."/>
            <person name="Karpowicz S."/>
            <person name="Kim J.W."/>
            <person name="Kudahl U."/>
            <person name="Lin S."/>
            <person name="Michel G."/>
            <person name="Mittag M."/>
            <person name="Olson B.J."/>
            <person name="Pangilinan J."/>
            <person name="Peng Y."/>
            <person name="Qiu H."/>
            <person name="Shu S."/>
            <person name="Singer J.T."/>
            <person name="Smith A.G."/>
            <person name="Sprecher B.N."/>
            <person name="Wagner V."/>
            <person name="Wang W."/>
            <person name="Wang Z.-Y."/>
            <person name="Yan J."/>
            <person name="Yarish C."/>
            <person name="Zoeuner-Riek S."/>
            <person name="Zhuang Y."/>
            <person name="Zou Y."/>
            <person name="Lindquist E.A."/>
            <person name="Grimwood J."/>
            <person name="Barry K."/>
            <person name="Rokhsar D.S."/>
            <person name="Schmutz J."/>
            <person name="Stiller J.W."/>
            <person name="Grossman A.R."/>
            <person name="Prochnik S.E."/>
        </authorList>
    </citation>
    <scope>NUCLEOTIDE SEQUENCE [LARGE SCALE GENOMIC DNA]</scope>
    <source>
        <strain evidence="2">4086291</strain>
    </source>
</reference>
<feature type="compositionally biased region" description="Pro residues" evidence="1">
    <location>
        <begin position="84"/>
        <end position="106"/>
    </location>
</feature>
<dbReference type="Proteomes" id="UP000218209">
    <property type="component" value="Unassembled WGS sequence"/>
</dbReference>
<keyword evidence="3" id="KW-1185">Reference proteome</keyword>
<name>A0A1X6PB16_PORUM</name>
<feature type="compositionally biased region" description="Low complexity" evidence="1">
    <location>
        <begin position="451"/>
        <end position="477"/>
    </location>
</feature>